<dbReference type="Proteomes" id="UP000509704">
    <property type="component" value="Chromosome 3"/>
</dbReference>
<keyword evidence="6" id="KW-1185">Reference proteome</keyword>
<evidence type="ECO:0000259" key="3">
    <source>
        <dbReference type="Pfam" id="PF04840"/>
    </source>
</evidence>
<keyword evidence="2" id="KW-0653">Protein transport</keyword>
<dbReference type="OrthoDB" id="1792at2759"/>
<dbReference type="InterPro" id="IPR038132">
    <property type="entry name" value="Vps16_C_sf"/>
</dbReference>
<dbReference type="RefSeq" id="XP_037143521.1">
    <property type="nucleotide sequence ID" value="XM_037287626.1"/>
</dbReference>
<keyword evidence="2" id="KW-0813">Transport</keyword>
<dbReference type="PANTHER" id="PTHR12811">
    <property type="entry name" value="VACUOLAR PROTEIN SORTING VPS16"/>
    <property type="match status" value="1"/>
</dbReference>
<dbReference type="AlphaFoldDB" id="A0A7H9AZY2"/>
<evidence type="ECO:0000256" key="1">
    <source>
        <dbReference type="ARBA" id="ARBA00009250"/>
    </source>
</evidence>
<proteinExistence type="inferred from homology"/>
<reference evidence="5 6" key="1">
    <citation type="submission" date="2020-07" db="EMBL/GenBank/DDBJ databases">
        <title>The yeast mating-type switching endonuclease HO is a domesticated member of an unorthodox homing genetic element family.</title>
        <authorList>
            <person name="Coughlan A.Y."/>
            <person name="Lombardi L."/>
            <person name="Braun-Galleani S."/>
            <person name="Martos A.R."/>
            <person name="Galeote V."/>
            <person name="Bigey F."/>
            <person name="Dequin S."/>
            <person name="Byrne K.P."/>
            <person name="Wolfe K.H."/>
        </authorList>
    </citation>
    <scope>NUCLEOTIDE SEQUENCE [LARGE SCALE GENOMIC DNA]</scope>
    <source>
        <strain evidence="5 6">NRRL Y-6702</strain>
    </source>
</reference>
<dbReference type="GO" id="GO:0042144">
    <property type="term" value="P:vacuole fusion, non-autophagic"/>
    <property type="evidence" value="ECO:0007669"/>
    <property type="project" value="TreeGrafter"/>
</dbReference>
<dbReference type="KEGG" id="zmk:HG535_0C01420"/>
<sequence length="839" mass="96947">MYRIFIFQATYANKPMKKCVTNKYKTSDSRSLKGIFNDVVRLMVTRNPSLNWEKLQDVFYRNREICTLQWPVEEELRYAISTTVIAIELRDFLQIFDYNGNMIISIDKSQFKNVIRFEFDGAEQLVVATPNSVTVVTQFKPLAFKTCRLSENIQDSIWDYKSGLIIMQQSQDIYKLTGSSIELLLKNEGQYTLLTKEHWNSNGNKAILLDVQHVYELEINEAKMTKILSDAQWHRVVLSPNNFICLFNVKFNKLQVFKSSSRILLEHTLEETPKGIKWCGDDTIACGFLDEIKLYGPGNSYVAFWFPQEIAALHTEIDGLKVFTEESVQFISKVEKHTSNTFKIGSTESSAILLDSLDLLEENAARAIENLKTINLKQAVTDCIEASKEELDPQLRKRLLSAASFGKASLSTEVFNSDLFVEACSVLRLLSLLKALEIHLTVKEYSTITLPGLITILLRRQEHYKCIMICQAVNSLEQLPTIFTHWAISKIKYSKDSNDGELYSSIKEQYYSLPDHIKAHISEIFNTAYLEGRFALSRNLALLEYSPEMRIAQLLQLDENSMALREALKMQCPELSTSLIFNFCEKLTTAQLAKLLIMDMPTEQLYPYIFRADEKLLYDYYRQTDRFVDLAHLILLQSKNEGSIRIFLPQVQELYSKILNNNLIKQDTELIQRQEKIWIFQETLTANLGSSFSDLTLDQTLSKLIEMRQEKHTQSLIKKFKVNEKKFYHIKIGALVEKKMFNDLYQFAISKKSPVGYEPFYKCLMRKGYKGEASIYISLISTISYGEKIEMYVKCKAFEEAIQLAGKERDIKGLKELYKKMPANDPQLKSLINEYMSKI</sequence>
<feature type="domain" description="Vps16 N-terminal" evidence="4">
    <location>
        <begin position="48"/>
        <end position="416"/>
    </location>
</feature>
<dbReference type="GO" id="GO:0006886">
    <property type="term" value="P:intracellular protein transport"/>
    <property type="evidence" value="ECO:0007669"/>
    <property type="project" value="InterPro"/>
</dbReference>
<dbReference type="InterPro" id="IPR006926">
    <property type="entry name" value="Vps16_N"/>
</dbReference>
<dbReference type="InterPro" id="IPR016534">
    <property type="entry name" value="VPS16"/>
</dbReference>
<evidence type="ECO:0000259" key="4">
    <source>
        <dbReference type="Pfam" id="PF04841"/>
    </source>
</evidence>
<dbReference type="InterPro" id="IPR006925">
    <property type="entry name" value="Vps16_C"/>
</dbReference>
<dbReference type="PANTHER" id="PTHR12811:SF0">
    <property type="entry name" value="VACUOLAR PROTEIN SORTING-ASSOCIATED PROTEIN 16 HOMOLOG"/>
    <property type="match status" value="1"/>
</dbReference>
<dbReference type="Pfam" id="PF04841">
    <property type="entry name" value="Vps16_N"/>
    <property type="match status" value="1"/>
</dbReference>
<dbReference type="GO" id="GO:0016197">
    <property type="term" value="P:endosomal transport"/>
    <property type="evidence" value="ECO:0007669"/>
    <property type="project" value="TreeGrafter"/>
</dbReference>
<dbReference type="GO" id="GO:0005768">
    <property type="term" value="C:endosome"/>
    <property type="evidence" value="ECO:0007669"/>
    <property type="project" value="UniProtKB-ARBA"/>
</dbReference>
<dbReference type="EMBL" id="CP058606">
    <property type="protein sequence ID" value="QLG71793.1"/>
    <property type="molecule type" value="Genomic_DNA"/>
</dbReference>
<accession>A0A7H9AZY2</accession>
<gene>
    <name evidence="5" type="ORF">HG535_0C01420</name>
</gene>
<dbReference type="Gene3D" id="1.10.150.780">
    <property type="entry name" value="Vps16, C-terminal region"/>
    <property type="match status" value="1"/>
</dbReference>
<dbReference type="GO" id="GO:0003779">
    <property type="term" value="F:actin binding"/>
    <property type="evidence" value="ECO:0007669"/>
    <property type="project" value="TreeGrafter"/>
</dbReference>
<comment type="function">
    <text evidence="2">Essential for vacuolar protein sorting. Required for vacuole biogenesis, stability and to maintain vacuole morphology.</text>
</comment>
<evidence type="ECO:0000256" key="2">
    <source>
        <dbReference type="PIRNR" id="PIRNR007949"/>
    </source>
</evidence>
<evidence type="ECO:0000313" key="5">
    <source>
        <dbReference type="EMBL" id="QLG71793.1"/>
    </source>
</evidence>
<organism evidence="5 6">
    <name type="scientific">Zygotorulaspora mrakii</name>
    <name type="common">Zygosaccharomyces mrakii</name>
    <dbReference type="NCBI Taxonomy" id="42260"/>
    <lineage>
        <taxon>Eukaryota</taxon>
        <taxon>Fungi</taxon>
        <taxon>Dikarya</taxon>
        <taxon>Ascomycota</taxon>
        <taxon>Saccharomycotina</taxon>
        <taxon>Saccharomycetes</taxon>
        <taxon>Saccharomycetales</taxon>
        <taxon>Saccharomycetaceae</taxon>
        <taxon>Zygotorulaspora</taxon>
    </lineage>
</organism>
<dbReference type="GeneID" id="59235489"/>
<protein>
    <recommendedName>
        <fullName evidence="2">Probable vacuolar protein sorting-associated protein 16 homolog</fullName>
    </recommendedName>
</protein>
<dbReference type="PIRSF" id="PIRSF007949">
    <property type="entry name" value="VPS16"/>
    <property type="match status" value="1"/>
</dbReference>
<dbReference type="Pfam" id="PF04840">
    <property type="entry name" value="Vps16_C"/>
    <property type="match status" value="1"/>
</dbReference>
<evidence type="ECO:0000313" key="6">
    <source>
        <dbReference type="Proteomes" id="UP000509704"/>
    </source>
</evidence>
<feature type="domain" description="Vps16 C-terminal" evidence="3">
    <location>
        <begin position="522"/>
        <end position="837"/>
    </location>
</feature>
<name>A0A7H9AZY2_ZYGMR</name>
<comment type="similarity">
    <text evidence="1 2">Belongs to the VPS16 family.</text>
</comment>
<dbReference type="GO" id="GO:0030897">
    <property type="term" value="C:HOPS complex"/>
    <property type="evidence" value="ECO:0007669"/>
    <property type="project" value="TreeGrafter"/>
</dbReference>